<dbReference type="SUPFAM" id="SSF47943">
    <property type="entry name" value="Retrovirus capsid protein, N-terminal core domain"/>
    <property type="match status" value="1"/>
</dbReference>
<dbReference type="InterPro" id="IPR003036">
    <property type="entry name" value="Gag_P30"/>
</dbReference>
<dbReference type="PANTHER" id="PTHR33166">
    <property type="entry name" value="GAG_P30 DOMAIN-CONTAINING PROTEIN"/>
    <property type="match status" value="1"/>
</dbReference>
<dbReference type="Ensembl" id="ENSCMUT00000034026.1">
    <property type="protein sequence ID" value="ENSCMUP00000033356.1"/>
    <property type="gene ID" value="ENSCMUG00000016994.1"/>
</dbReference>
<keyword evidence="4" id="KW-1185">Reference proteome</keyword>
<feature type="region of interest" description="Disordered" evidence="1">
    <location>
        <begin position="146"/>
        <end position="170"/>
    </location>
</feature>
<reference evidence="3" key="3">
    <citation type="submission" date="2025-09" db="UniProtKB">
        <authorList>
            <consortium name="Ensembl"/>
        </authorList>
    </citation>
    <scope>IDENTIFICATION</scope>
</reference>
<dbReference type="OMA" id="PATFLEW"/>
<feature type="region of interest" description="Disordered" evidence="1">
    <location>
        <begin position="301"/>
        <end position="322"/>
    </location>
</feature>
<protein>
    <recommendedName>
        <fullName evidence="2">Core shell protein Gag P30 domain-containing protein</fullName>
    </recommendedName>
</protein>
<dbReference type="RefSeq" id="XP_031968859.1">
    <property type="nucleotide sequence ID" value="XM_032112968.1"/>
</dbReference>
<organism evidence="3 4">
    <name type="scientific">Corvus moneduloides</name>
    <name type="common">New Caledonian crow</name>
    <dbReference type="NCBI Taxonomy" id="1196302"/>
    <lineage>
        <taxon>Eukaryota</taxon>
        <taxon>Metazoa</taxon>
        <taxon>Chordata</taxon>
        <taxon>Craniata</taxon>
        <taxon>Vertebrata</taxon>
        <taxon>Euteleostomi</taxon>
        <taxon>Archelosauria</taxon>
        <taxon>Archosauria</taxon>
        <taxon>Dinosauria</taxon>
        <taxon>Saurischia</taxon>
        <taxon>Theropoda</taxon>
        <taxon>Coelurosauria</taxon>
        <taxon>Aves</taxon>
        <taxon>Neognathae</taxon>
        <taxon>Neoaves</taxon>
        <taxon>Telluraves</taxon>
        <taxon>Australaves</taxon>
        <taxon>Passeriformes</taxon>
        <taxon>Corvoidea</taxon>
        <taxon>Corvidae</taxon>
        <taxon>Corvus</taxon>
    </lineage>
</organism>
<evidence type="ECO:0000313" key="3">
    <source>
        <dbReference type="Ensembl" id="ENSCMUP00000033356.1"/>
    </source>
</evidence>
<reference evidence="4" key="1">
    <citation type="submission" date="2019-10" db="EMBL/GenBank/DDBJ databases">
        <title>Corvus moneduloides (New Caledonian crow) genome, bCorMon1, primary haplotype.</title>
        <authorList>
            <person name="Rutz C."/>
            <person name="Fungtammasan C."/>
            <person name="Mountcastle J."/>
            <person name="Formenti G."/>
            <person name="Chow W."/>
            <person name="Howe K."/>
            <person name="Steele M.P."/>
            <person name="Fernandes J."/>
            <person name="Gilbert M.T.P."/>
            <person name="Fedrigo O."/>
            <person name="Jarvis E.D."/>
            <person name="Gemmell N."/>
        </authorList>
    </citation>
    <scope>NUCLEOTIDE SEQUENCE [LARGE SCALE GENOMIC DNA]</scope>
</reference>
<dbReference type="Pfam" id="PF02093">
    <property type="entry name" value="Gag_p30"/>
    <property type="match status" value="1"/>
</dbReference>
<dbReference type="GeneID" id="116445870"/>
<evidence type="ECO:0000259" key="2">
    <source>
        <dbReference type="Pfam" id="PF02093"/>
    </source>
</evidence>
<dbReference type="InterPro" id="IPR008919">
    <property type="entry name" value="Retrov_capsid_N"/>
</dbReference>
<dbReference type="InterPro" id="IPR050462">
    <property type="entry name" value="Retroviral_Gag-Pol_poly"/>
</dbReference>
<dbReference type="GO" id="GO:0019068">
    <property type="term" value="P:virion assembly"/>
    <property type="evidence" value="ECO:0007669"/>
    <property type="project" value="InterPro"/>
</dbReference>
<reference evidence="3" key="2">
    <citation type="submission" date="2025-08" db="UniProtKB">
        <authorList>
            <consortium name="Ensembl"/>
        </authorList>
    </citation>
    <scope>IDENTIFICATION</scope>
</reference>
<evidence type="ECO:0000256" key="1">
    <source>
        <dbReference type="SAM" id="MobiDB-lite"/>
    </source>
</evidence>
<accession>A0A8U7MU99</accession>
<proteinExistence type="predicted"/>
<name>A0A8U7MU99_CORMO</name>
<dbReference type="RefSeq" id="XP_031968856.1">
    <property type="nucleotide sequence ID" value="XM_032112965.1"/>
</dbReference>
<dbReference type="Gene3D" id="1.10.375.10">
    <property type="entry name" value="Human Immunodeficiency Virus Type 1 Capsid Protein"/>
    <property type="match status" value="1"/>
</dbReference>
<dbReference type="AlphaFoldDB" id="A0A8U7MU99"/>
<feature type="compositionally biased region" description="Polar residues" evidence="1">
    <location>
        <begin position="301"/>
        <end position="321"/>
    </location>
</feature>
<dbReference type="OrthoDB" id="9049599at2759"/>
<evidence type="ECO:0000313" key="4">
    <source>
        <dbReference type="Proteomes" id="UP000694553"/>
    </source>
</evidence>
<gene>
    <name evidence="3" type="primary">LOC116445870</name>
</gene>
<dbReference type="RefSeq" id="XP_031968858.1">
    <property type="nucleotide sequence ID" value="XM_032112967.1"/>
</dbReference>
<sequence>MEINREVSVTSNSQKKIIEREVLSSQKGPAFCTRKKSIKAPECPTCPSAPQDSQILFLREVPMGGARGGIGYVIVPLASSEVREFKKEMKNLLTDPVGLAEQFDQFLGPNIYTWREMQCILQALFTVEERKMIRAAGVNIWDRENNTNQGPIGEHKLPITDPNWNRNSEEGRRHMTDYRNLIVKGIKEAVPRVNNVKKAFCGEQEKDESPTAWMTRLRNNIQLYSEIDLESEGGKTMLKVHFVLHSWPDIRRKLEKLEKWPERGLDELLEEAQKVYVRRDEKRMKTKAKVTLSMGNNPFFNASLQKKTSKGSPHQSTSETSGPRKIICTYCNKEGHGHWRCFKRLRDQEAFQMEGQVLNN</sequence>
<feature type="domain" description="Core shell protein Gag P30" evidence="2">
    <location>
        <begin position="82"/>
        <end position="277"/>
    </location>
</feature>
<dbReference type="RefSeq" id="XP_031968855.1">
    <property type="nucleotide sequence ID" value="XM_032112964.1"/>
</dbReference>
<dbReference type="Proteomes" id="UP000694553">
    <property type="component" value="Unassembled WGS sequence"/>
</dbReference>